<dbReference type="InterPro" id="IPR051213">
    <property type="entry name" value="START_lipid_transfer"/>
</dbReference>
<evidence type="ECO:0000313" key="3">
    <source>
        <dbReference type="EMBL" id="CDJ45037.1"/>
    </source>
</evidence>
<gene>
    <name evidence="3" type="ORF">ETH_00032500</name>
</gene>
<dbReference type="Pfam" id="PF01852">
    <property type="entry name" value="START"/>
    <property type="match status" value="1"/>
</dbReference>
<dbReference type="Proteomes" id="UP000030747">
    <property type="component" value="Unassembled WGS sequence"/>
</dbReference>
<evidence type="ECO:0000313" key="4">
    <source>
        <dbReference type="Proteomes" id="UP000030747"/>
    </source>
</evidence>
<dbReference type="EMBL" id="HG677951">
    <property type="protein sequence ID" value="CDJ45037.1"/>
    <property type="molecule type" value="Genomic_DNA"/>
</dbReference>
<protein>
    <recommendedName>
        <fullName evidence="2">START domain-containing protein</fullName>
    </recommendedName>
</protein>
<dbReference type="OMA" id="PAWINKR"/>
<dbReference type="VEuPathDB" id="ToxoDB:ETH2_1521000"/>
<feature type="region of interest" description="Disordered" evidence="1">
    <location>
        <begin position="193"/>
        <end position="281"/>
    </location>
</feature>
<dbReference type="GeneID" id="25255566"/>
<evidence type="ECO:0000259" key="2">
    <source>
        <dbReference type="Pfam" id="PF01852"/>
    </source>
</evidence>
<dbReference type="Gene3D" id="2.40.128.20">
    <property type="match status" value="1"/>
</dbReference>
<dbReference type="GO" id="GO:0005737">
    <property type="term" value="C:cytoplasm"/>
    <property type="evidence" value="ECO:0007669"/>
    <property type="project" value="UniProtKB-ARBA"/>
</dbReference>
<dbReference type="SUPFAM" id="SSF55961">
    <property type="entry name" value="Bet v1-like"/>
    <property type="match status" value="1"/>
</dbReference>
<proteinExistence type="predicted"/>
<dbReference type="AlphaFoldDB" id="U6L3S7"/>
<dbReference type="InterPro" id="IPR023393">
    <property type="entry name" value="START-like_dom_sf"/>
</dbReference>
<feature type="compositionally biased region" description="Low complexity" evidence="1">
    <location>
        <begin position="231"/>
        <end position="244"/>
    </location>
</feature>
<reference evidence="3" key="2">
    <citation type="submission" date="2013-10" db="EMBL/GenBank/DDBJ databases">
        <authorList>
            <person name="Aslett M."/>
        </authorList>
    </citation>
    <scope>NUCLEOTIDE SEQUENCE [LARGE SCALE GENOMIC DNA]</scope>
    <source>
        <strain evidence="3">Houghton</strain>
    </source>
</reference>
<feature type="compositionally biased region" description="Basic and acidic residues" evidence="1">
    <location>
        <begin position="245"/>
        <end position="260"/>
    </location>
</feature>
<dbReference type="InterPro" id="IPR012674">
    <property type="entry name" value="Calycin"/>
</dbReference>
<name>U6L3S7_EIMTE</name>
<reference evidence="3" key="1">
    <citation type="submission" date="2013-10" db="EMBL/GenBank/DDBJ databases">
        <title>Genomic analysis of the causative agents of coccidiosis in chickens.</title>
        <authorList>
            <person name="Reid A.J."/>
            <person name="Blake D."/>
            <person name="Billington K."/>
            <person name="Browne H."/>
            <person name="Dunn M."/>
            <person name="Hung S."/>
            <person name="Kawahara F."/>
            <person name="Miranda-Saavedra D."/>
            <person name="Mourier T."/>
            <person name="Nagra H."/>
            <person name="Otto T.D."/>
            <person name="Rawlings N."/>
            <person name="Sanchez A."/>
            <person name="Sanders M."/>
            <person name="Subramaniam C."/>
            <person name="Tay Y."/>
            <person name="Dear P."/>
            <person name="Doerig C."/>
            <person name="Gruber A."/>
            <person name="Parkinson J."/>
            <person name="Shirley M."/>
            <person name="Wan K.L."/>
            <person name="Berriman M."/>
            <person name="Tomley F."/>
            <person name="Pain A."/>
        </authorList>
    </citation>
    <scope>NUCLEOTIDE SEQUENCE [LARGE SCALE GENOMIC DNA]</scope>
    <source>
        <strain evidence="3">Houghton</strain>
    </source>
</reference>
<evidence type="ECO:0000256" key="1">
    <source>
        <dbReference type="SAM" id="MobiDB-lite"/>
    </source>
</evidence>
<dbReference type="SUPFAM" id="SSF50814">
    <property type="entry name" value="Lipocalins"/>
    <property type="match status" value="1"/>
</dbReference>
<organism evidence="3 4">
    <name type="scientific">Eimeria tenella</name>
    <name type="common">Coccidian parasite</name>
    <dbReference type="NCBI Taxonomy" id="5802"/>
    <lineage>
        <taxon>Eukaryota</taxon>
        <taxon>Sar</taxon>
        <taxon>Alveolata</taxon>
        <taxon>Apicomplexa</taxon>
        <taxon>Conoidasida</taxon>
        <taxon>Coccidia</taxon>
        <taxon>Eucoccidiorida</taxon>
        <taxon>Eimeriorina</taxon>
        <taxon>Eimeriidae</taxon>
        <taxon>Eimeria</taxon>
    </lineage>
</organism>
<dbReference type="InterPro" id="IPR002913">
    <property type="entry name" value="START_lipid-bd_dom"/>
</dbReference>
<sequence length="502" mass="55873">MAMEQYIDEVLKREGPRGLMLAGAVAPPTENLPKTLDKRVIHRFLGVWAFDRSRSSSMSPITEHLGVPWFIRSAVETLNPKIEYSLEDKHGVPEFAITTTLTAGVSKTVRLNLGGAAVEAEDEDVGAWSSSSKLEGNVLKTIQRNAAQQATLFETREIKPDGHGMETDALWYRVTLRKEGLPGEVSAVRVFKRISGPPPGLCDGGPEAAADSEGSASTAPSPAKPLEGEEAQQQQQQQQQGQQQTEKKQQQQEQHQDRQQQQEQQQQQQQEEEQKPEQPLPAWHRFKSRGKAIGAEVQWIVDHLEDSSCFQRTGGRGFETFKSDRYRFKVAAQQQVAAAEQPPLLGVGRINLGAVPLQRCIDFLSTPENKMKFDSSSNKVFTIANDGDFSLVYQSFKGQWGFSGRDFVIACWSVKVSEDRTILCCESVDWKEPIEGQVPDLVRGVLQLAGYDLQRQQNGDVLLSFCVQADLKTAGVPEWINSRVKAEQLTVVKSIKNCIQKL</sequence>
<dbReference type="PANTHER" id="PTHR19308:SF56">
    <property type="entry name" value="START DOMAIN-CONTAINING PROTEIN"/>
    <property type="match status" value="1"/>
</dbReference>
<dbReference type="CDD" id="cd00177">
    <property type="entry name" value="START"/>
    <property type="match status" value="1"/>
</dbReference>
<keyword evidence="4" id="KW-1185">Reference proteome</keyword>
<feature type="domain" description="START" evidence="2">
    <location>
        <begin position="386"/>
        <end position="501"/>
    </location>
</feature>
<dbReference type="GO" id="GO:0008289">
    <property type="term" value="F:lipid binding"/>
    <property type="evidence" value="ECO:0007669"/>
    <property type="project" value="InterPro"/>
</dbReference>
<dbReference type="VEuPathDB" id="ToxoDB:ETH_00032500"/>
<dbReference type="RefSeq" id="XP_013235784.1">
    <property type="nucleotide sequence ID" value="XM_013380330.1"/>
</dbReference>
<accession>U6L3S7</accession>
<dbReference type="OrthoDB" id="348906at2759"/>
<dbReference type="Gene3D" id="3.30.530.20">
    <property type="match status" value="1"/>
</dbReference>
<dbReference type="PANTHER" id="PTHR19308">
    <property type="entry name" value="PHOSPHATIDYLCHOLINE TRANSFER PROTEIN"/>
    <property type="match status" value="1"/>
</dbReference>